<feature type="domain" description="Aldehyde dehydrogenase" evidence="5">
    <location>
        <begin position="66"/>
        <end position="509"/>
    </location>
</feature>
<dbReference type="PANTHER" id="PTHR43353">
    <property type="entry name" value="SUCCINATE-SEMIALDEHYDE DEHYDROGENASE, MITOCHONDRIAL"/>
    <property type="match status" value="1"/>
</dbReference>
<evidence type="ECO:0000256" key="2">
    <source>
        <dbReference type="ARBA" id="ARBA00019842"/>
    </source>
</evidence>
<organism evidence="6 7">
    <name type="scientific">Rhodofomes roseus</name>
    <dbReference type="NCBI Taxonomy" id="34475"/>
    <lineage>
        <taxon>Eukaryota</taxon>
        <taxon>Fungi</taxon>
        <taxon>Dikarya</taxon>
        <taxon>Basidiomycota</taxon>
        <taxon>Agaricomycotina</taxon>
        <taxon>Agaricomycetes</taxon>
        <taxon>Polyporales</taxon>
        <taxon>Rhodofomes</taxon>
    </lineage>
</organism>
<dbReference type="InterPro" id="IPR016163">
    <property type="entry name" value="Ald_DH_C"/>
</dbReference>
<dbReference type="InterPro" id="IPR016160">
    <property type="entry name" value="Ald_DH_CS_CYS"/>
</dbReference>
<evidence type="ECO:0000313" key="6">
    <source>
        <dbReference type="EMBL" id="TFY57078.1"/>
    </source>
</evidence>
<dbReference type="EC" id="1.2.1.24" evidence="1"/>
<dbReference type="EMBL" id="SEKV01000455">
    <property type="protein sequence ID" value="TFY57078.1"/>
    <property type="molecule type" value="Genomic_DNA"/>
</dbReference>
<evidence type="ECO:0000256" key="4">
    <source>
        <dbReference type="ARBA" id="ARBA00030806"/>
    </source>
</evidence>
<dbReference type="Pfam" id="PF00171">
    <property type="entry name" value="Aldedh"/>
    <property type="match status" value="1"/>
</dbReference>
<dbReference type="InterPro" id="IPR016161">
    <property type="entry name" value="Ald_DH/histidinol_DH"/>
</dbReference>
<dbReference type="Proteomes" id="UP000298390">
    <property type="component" value="Unassembled WGS sequence"/>
</dbReference>
<dbReference type="PROSITE" id="PS00070">
    <property type="entry name" value="ALDEHYDE_DEHYDR_CYS"/>
    <property type="match status" value="1"/>
</dbReference>
<protein>
    <recommendedName>
        <fullName evidence="2">Succinate-semialdehyde dehydrogenase, mitochondrial</fullName>
        <ecNumber evidence="1">1.2.1.24</ecNumber>
    </recommendedName>
    <alternativeName>
        <fullName evidence="4">NAD(+)-dependent succinic semialdehyde dehydrogenase</fullName>
    </alternativeName>
</protein>
<dbReference type="Gene3D" id="3.40.605.10">
    <property type="entry name" value="Aldehyde Dehydrogenase, Chain A, domain 1"/>
    <property type="match status" value="1"/>
</dbReference>
<dbReference type="InterPro" id="IPR016162">
    <property type="entry name" value="Ald_DH_N"/>
</dbReference>
<evidence type="ECO:0000256" key="3">
    <source>
        <dbReference type="ARBA" id="ARBA00023002"/>
    </source>
</evidence>
<accession>A0A4Y9Y573</accession>
<dbReference type="SUPFAM" id="SSF53720">
    <property type="entry name" value="ALDH-like"/>
    <property type="match status" value="1"/>
</dbReference>
<keyword evidence="3" id="KW-0560">Oxidoreductase</keyword>
<evidence type="ECO:0000313" key="7">
    <source>
        <dbReference type="Proteomes" id="UP000298390"/>
    </source>
</evidence>
<evidence type="ECO:0000259" key="5">
    <source>
        <dbReference type="Pfam" id="PF00171"/>
    </source>
</evidence>
<dbReference type="InterPro" id="IPR050740">
    <property type="entry name" value="Aldehyde_DH_Superfamily"/>
</dbReference>
<name>A0A4Y9Y573_9APHY</name>
<dbReference type="PANTHER" id="PTHR43353:SF5">
    <property type="entry name" value="SUCCINATE-SEMIALDEHYDE DEHYDROGENASE, MITOCHONDRIAL"/>
    <property type="match status" value="1"/>
</dbReference>
<gene>
    <name evidence="6" type="ORF">EVJ58_g7250</name>
</gene>
<proteinExistence type="predicted"/>
<dbReference type="InterPro" id="IPR015590">
    <property type="entry name" value="Aldehyde_DH_dom"/>
</dbReference>
<reference evidence="6 7" key="1">
    <citation type="submission" date="2019-01" db="EMBL/GenBank/DDBJ databases">
        <title>Genome sequencing of the rare red list fungi Fomitopsis rosea.</title>
        <authorList>
            <person name="Buettner E."/>
            <person name="Kellner H."/>
        </authorList>
    </citation>
    <scope>NUCLEOTIDE SEQUENCE [LARGE SCALE GENOMIC DNA]</scope>
    <source>
        <strain evidence="6 7">DSM 105464</strain>
    </source>
</reference>
<dbReference type="GO" id="GO:0004777">
    <property type="term" value="F:succinate-semialdehyde dehydrogenase (NAD+) activity"/>
    <property type="evidence" value="ECO:0007669"/>
    <property type="project" value="UniProtKB-EC"/>
</dbReference>
<evidence type="ECO:0000256" key="1">
    <source>
        <dbReference type="ARBA" id="ARBA00013051"/>
    </source>
</evidence>
<dbReference type="STRING" id="34475.A0A4Y9Y573"/>
<sequence>MSAFKPANNDHILTDDKELRALFPKSRSTIKPPSFKGCQYLVNGEIKTFTKATEPIATAIYAGDERVVISEFARCDKEVALEALEAAQAAWDKGRGKWPNSTIQERVRAMHGFLQDYKAAREEMAELLMWDICKSKKDATDEIDRTIDFIEDTISEAVRLYNSQTNFEVSSGVAAQIRHMPVGVVLASGPFNYPMNECYTTFIPALMAGNTVILRIPRNGASPHFPTLRMFQKHFPPGAINVLSGSGREIMTPLMQSGGIDYLAFIGRSSSASALIKAHPEPHRLHSLLQMDSKDCAILLEDADVELAAKQCASGAFSFNGQRCTAIKLIWVPEKRVADFVPKFVQAVDALKIGMPWDADAKITPLCEDEKPNGLKDLIEDALKHGAHILNKNGARFAKSLASPTVVGPVTKDMKLYLEEQFGPIAPIAVYNDINEPLSWIAENKYGLQSAVFGYEPTALARVVDALAMAEGRVNINSPDKRGPDVLPFTGKKNSALGMTNAKEALKLFAIPTIVATTLGDERNLRAVEGLVKSGKSNFFNQDFVFAPS</sequence>
<comment type="caution">
    <text evidence="6">The sequence shown here is derived from an EMBL/GenBank/DDBJ whole genome shotgun (WGS) entry which is preliminary data.</text>
</comment>
<dbReference type="Gene3D" id="3.40.309.10">
    <property type="entry name" value="Aldehyde Dehydrogenase, Chain A, domain 2"/>
    <property type="match status" value="1"/>
</dbReference>
<dbReference type="AlphaFoldDB" id="A0A4Y9Y573"/>